<gene>
    <name evidence="1" type="ORF">RJ640_021605</name>
</gene>
<sequence length="628" mass="70714">MSKLPEITSLFAELASNLQTLSPNPSNEGQSPDLTDLIQSLNLSEQPRVRVLDAALSLMLMLNESCNAEGKLSCSLLYAVTRVAFSASCFQHASRSAPVLDVMSIGGWSPALSKLFFHFPKEIYFESQEKPLRLLFWYLDPLILKHDLSQILQEAIKRPLLCVNMELYEKVEWRSMIICLVLSPAMFIETRALLHNWFLATGMASVLQLQIELTSLVLDVISRPMWWGISVEVGLKLPFSHAYFPYNQKISRVLAGALSCGGLSQLVHSISKSVSQARRHSDPIFIQPATKAMAMNFPDWFYFASGLLFSEKTAQNSLHSNCTFGAAETESHFEGPPCSAAARYIAWILNPISESHQDLLADCLNKISGSLVLKQFDKNRKAPVSYKKKLKKPKFHNKDDTALEEYGCQTIRLWLEEFQDVYNRYCNGIVNSSASCKSRTSSGFALQQNVLFRRISLGILIGYSNYVGEEGCELLLHYAATGTVLDSPDAQNPGLKHRNWNSDWQEDSITSNKNYSRKEAMAGACLVFDFVDVTESMSSTLFESEECAVDFICRVKLRAGKYLVKCVKRLIQLKIDEENGDLASRDLYSRLVRWKHQGQDVLQGYKDLDDAIDALKRFVEEGRPPLEV</sequence>
<name>A0AA88RX73_9ASTE</name>
<evidence type="ECO:0000313" key="1">
    <source>
        <dbReference type="EMBL" id="KAK2987551.1"/>
    </source>
</evidence>
<organism evidence="1 2">
    <name type="scientific">Escallonia rubra</name>
    <dbReference type="NCBI Taxonomy" id="112253"/>
    <lineage>
        <taxon>Eukaryota</taxon>
        <taxon>Viridiplantae</taxon>
        <taxon>Streptophyta</taxon>
        <taxon>Embryophyta</taxon>
        <taxon>Tracheophyta</taxon>
        <taxon>Spermatophyta</taxon>
        <taxon>Magnoliopsida</taxon>
        <taxon>eudicotyledons</taxon>
        <taxon>Gunneridae</taxon>
        <taxon>Pentapetalae</taxon>
        <taxon>asterids</taxon>
        <taxon>campanulids</taxon>
        <taxon>Escalloniales</taxon>
        <taxon>Escalloniaceae</taxon>
        <taxon>Escallonia</taxon>
    </lineage>
</organism>
<keyword evidence="2" id="KW-1185">Reference proteome</keyword>
<protein>
    <submittedName>
        <fullName evidence="1">Uncharacterized protein</fullName>
    </submittedName>
</protein>
<dbReference type="PANTHER" id="PTHR48221">
    <property type="entry name" value="ACYL-COA SYNTHETASE FAMILY PROTEIN"/>
    <property type="match status" value="1"/>
</dbReference>
<proteinExistence type="predicted"/>
<dbReference type="EMBL" id="JAVXUO010000976">
    <property type="protein sequence ID" value="KAK2987551.1"/>
    <property type="molecule type" value="Genomic_DNA"/>
</dbReference>
<reference evidence="1" key="1">
    <citation type="submission" date="2022-12" db="EMBL/GenBank/DDBJ databases">
        <title>Draft genome assemblies for two species of Escallonia (Escalloniales).</title>
        <authorList>
            <person name="Chanderbali A."/>
            <person name="Dervinis C."/>
            <person name="Anghel I."/>
            <person name="Soltis D."/>
            <person name="Soltis P."/>
            <person name="Zapata F."/>
        </authorList>
    </citation>
    <scope>NUCLEOTIDE SEQUENCE</scope>
    <source>
        <strain evidence="1">UCBG92.1500</strain>
        <tissue evidence="1">Leaf</tissue>
    </source>
</reference>
<dbReference type="PANTHER" id="PTHR48221:SF2">
    <property type="entry name" value="ACYL-COA SYNTHETASE FAMILY PROTEIN"/>
    <property type="match status" value="1"/>
</dbReference>
<accession>A0AA88RX73</accession>
<dbReference type="AlphaFoldDB" id="A0AA88RX73"/>
<comment type="caution">
    <text evidence="1">The sequence shown here is derived from an EMBL/GenBank/DDBJ whole genome shotgun (WGS) entry which is preliminary data.</text>
</comment>
<dbReference type="Proteomes" id="UP001187471">
    <property type="component" value="Unassembled WGS sequence"/>
</dbReference>
<evidence type="ECO:0000313" key="2">
    <source>
        <dbReference type="Proteomes" id="UP001187471"/>
    </source>
</evidence>